<feature type="compositionally biased region" description="Basic and acidic residues" evidence="2">
    <location>
        <begin position="713"/>
        <end position="725"/>
    </location>
</feature>
<feature type="region of interest" description="Disordered" evidence="2">
    <location>
        <begin position="653"/>
        <end position="747"/>
    </location>
</feature>
<evidence type="ECO:0000313" key="3">
    <source>
        <dbReference type="EMBL" id="CAH0545843.1"/>
    </source>
</evidence>
<dbReference type="OrthoDB" id="8191583at2759"/>
<feature type="coiled-coil region" evidence="1">
    <location>
        <begin position="55"/>
        <end position="293"/>
    </location>
</feature>
<feature type="compositionally biased region" description="Acidic residues" evidence="2">
    <location>
        <begin position="602"/>
        <end position="613"/>
    </location>
</feature>
<evidence type="ECO:0000256" key="1">
    <source>
        <dbReference type="SAM" id="Coils"/>
    </source>
</evidence>
<feature type="compositionally biased region" description="Acidic residues" evidence="2">
    <location>
        <begin position="969"/>
        <end position="980"/>
    </location>
</feature>
<dbReference type="EMBL" id="OV121132">
    <property type="protein sequence ID" value="CAH0545843.1"/>
    <property type="molecule type" value="Genomic_DNA"/>
</dbReference>
<feature type="coiled-coil region" evidence="1">
    <location>
        <begin position="463"/>
        <end position="504"/>
    </location>
</feature>
<proteinExistence type="predicted"/>
<feature type="region of interest" description="Disordered" evidence="2">
    <location>
        <begin position="952"/>
        <end position="997"/>
    </location>
</feature>
<feature type="compositionally biased region" description="Low complexity" evidence="2">
    <location>
        <begin position="697"/>
        <end position="712"/>
    </location>
</feature>
<keyword evidence="4" id="KW-1185">Reference proteome</keyword>
<feature type="compositionally biased region" description="Basic and acidic residues" evidence="2">
    <location>
        <begin position="672"/>
        <end position="695"/>
    </location>
</feature>
<dbReference type="AlphaFoldDB" id="A0A9P0APX8"/>
<feature type="region of interest" description="Disordered" evidence="2">
    <location>
        <begin position="587"/>
        <end position="634"/>
    </location>
</feature>
<reference evidence="3" key="1">
    <citation type="submission" date="2021-12" db="EMBL/GenBank/DDBJ databases">
        <authorList>
            <person name="King R."/>
        </authorList>
    </citation>
    <scope>NUCLEOTIDE SEQUENCE</scope>
</reference>
<feature type="compositionally biased region" description="Basic and acidic residues" evidence="2">
    <location>
        <begin position="1051"/>
        <end position="1060"/>
    </location>
</feature>
<name>A0A9P0APX8_BRAAE</name>
<protein>
    <submittedName>
        <fullName evidence="3">Uncharacterized protein</fullName>
    </submittedName>
</protein>
<dbReference type="Proteomes" id="UP001154078">
    <property type="component" value="Chromosome 1"/>
</dbReference>
<sequence>MGGYFSAQPQIRDDSSSSQNSEPSLNKIQDQVHTERSLNQLTNREQLDEFKLDLARKHERRREILAQKRKEMEDLRQQVQMLKQENEILRKNKPEQAFETIEIQQLRRENEELKIVVEDARKTADKIEDLGVKNNELRVQIAEMQKDLQVLNSEAVNFEQEREDYQTHVVALKDVIKVSKHMLQIREAQLKELKDKVENIEQTLASREMNILSQDLREEYERQLLNIRNLRQLYEERHRANKLEKEELATKLEETTKELEDEHKKNQEQNERITQLETENSNKYDEIKSLQSDYGLSKAECREYQAELAVINQLFSQILLGFNNTQAQGIDLDKLKTLLEENHGLLQNIVVNEISKEVSSILPKVLLDLVNQVKEKDLVEETDQTQIETEPQANSSHQLNSVEEIVENLPKVWRVLIELLSHQKAPITINLTEEETQNPCYKRVETTKGPNLVISVSQTYIHLKNLILEKKSLEKETNNLKQLNGHLESRLQDQEKRLETVTSELSKTWHVVGKLQKQHNLLHTQEKILRYELAQKRKLLGQLREELEYSREKWLQAREKNTTTEREWKQLRKEFASRRNIVTEDINNSCESGYSDDRECSSSDDEPGYETDVSECNQKPVEEASSSKACDQNPVEDLDVLEEKVVEQAGAVVEEAGSSIVPEEIPNPNDDSPLKTEEVQPLNHEKTESTNKEEITEPSTSSKQESSSSSQDPEGKSESTTKIDVNKPSTSRQQQSQETPDKPRKTLEEVLAARDERLKRLESEAKQLVTKVTNTNIRSGDISKQLDDLHEVYEGGIINFAKSAFRFGNQVKEKDLVEETDQTQIETVKFQNLILEKKSLEKETNNLKQLNGHLESRLQDQEKRLETVTSELSKTWHVVGKLQKQHNLLHTQEKILRYELAQKRKLLGQLREELEYSREKWLQAREKNATTEREWNQLRKEFASRRNNVTEDINNSCESGYSDDRECSSSDDEPGYETDVSECNQKPVEASSSNACDQNPVKELEVLEEKIVEQAGAVVEEAGSSIVPEEIPNPNDDFPLKTEEVQTLNQEKTDSVREYK</sequence>
<feature type="compositionally biased region" description="Polar residues" evidence="2">
    <location>
        <begin position="726"/>
        <end position="738"/>
    </location>
</feature>
<evidence type="ECO:0000313" key="4">
    <source>
        <dbReference type="Proteomes" id="UP001154078"/>
    </source>
</evidence>
<feature type="region of interest" description="Disordered" evidence="2">
    <location>
        <begin position="1"/>
        <end position="33"/>
    </location>
</feature>
<keyword evidence="1" id="KW-0175">Coiled coil</keyword>
<evidence type="ECO:0000256" key="2">
    <source>
        <dbReference type="SAM" id="MobiDB-lite"/>
    </source>
</evidence>
<organism evidence="3 4">
    <name type="scientific">Brassicogethes aeneus</name>
    <name type="common">Rape pollen beetle</name>
    <name type="synonym">Meligethes aeneus</name>
    <dbReference type="NCBI Taxonomy" id="1431903"/>
    <lineage>
        <taxon>Eukaryota</taxon>
        <taxon>Metazoa</taxon>
        <taxon>Ecdysozoa</taxon>
        <taxon>Arthropoda</taxon>
        <taxon>Hexapoda</taxon>
        <taxon>Insecta</taxon>
        <taxon>Pterygota</taxon>
        <taxon>Neoptera</taxon>
        <taxon>Endopterygota</taxon>
        <taxon>Coleoptera</taxon>
        <taxon>Polyphaga</taxon>
        <taxon>Cucujiformia</taxon>
        <taxon>Nitidulidae</taxon>
        <taxon>Meligethinae</taxon>
        <taxon>Brassicogethes</taxon>
    </lineage>
</organism>
<feature type="coiled-coil region" evidence="1">
    <location>
        <begin position="830"/>
        <end position="871"/>
    </location>
</feature>
<gene>
    <name evidence="3" type="ORF">MELIAE_LOCUS138</name>
</gene>
<accession>A0A9P0APX8</accession>
<feature type="region of interest" description="Disordered" evidence="2">
    <location>
        <begin position="1023"/>
        <end position="1060"/>
    </location>
</feature>